<dbReference type="EMBL" id="CAJNNW010033615">
    <property type="protein sequence ID" value="CAE8719728.1"/>
    <property type="molecule type" value="Genomic_DNA"/>
</dbReference>
<keyword evidence="1" id="KW-0862">Zinc</keyword>
<dbReference type="InterPro" id="IPR013083">
    <property type="entry name" value="Znf_RING/FYVE/PHD"/>
</dbReference>
<dbReference type="Pfam" id="PF13920">
    <property type="entry name" value="zf-C3HC4_3"/>
    <property type="match status" value="1"/>
</dbReference>
<dbReference type="Proteomes" id="UP000626109">
    <property type="component" value="Unassembled WGS sequence"/>
</dbReference>
<dbReference type="PANTHER" id="PTHR45812">
    <property type="entry name" value="DNA POLYMERASE ZETA CATALYTIC SUBUNIT"/>
    <property type="match status" value="1"/>
</dbReference>
<evidence type="ECO:0000256" key="1">
    <source>
        <dbReference type="PROSITE-ProRule" id="PRU00175"/>
    </source>
</evidence>
<dbReference type="SUPFAM" id="SSF57850">
    <property type="entry name" value="RING/U-box"/>
    <property type="match status" value="1"/>
</dbReference>
<organism evidence="4 5">
    <name type="scientific">Polarella glacialis</name>
    <name type="common">Dinoflagellate</name>
    <dbReference type="NCBI Taxonomy" id="89957"/>
    <lineage>
        <taxon>Eukaryota</taxon>
        <taxon>Sar</taxon>
        <taxon>Alveolata</taxon>
        <taxon>Dinophyceae</taxon>
        <taxon>Suessiales</taxon>
        <taxon>Suessiaceae</taxon>
        <taxon>Polarella</taxon>
    </lineage>
</organism>
<feature type="compositionally biased region" description="Low complexity" evidence="2">
    <location>
        <begin position="62"/>
        <end position="322"/>
    </location>
</feature>
<keyword evidence="1" id="KW-0863">Zinc-finger</keyword>
<dbReference type="GO" id="GO:0008270">
    <property type="term" value="F:zinc ion binding"/>
    <property type="evidence" value="ECO:0007669"/>
    <property type="project" value="UniProtKB-KW"/>
</dbReference>
<name>A0A813L9Q4_POLGL</name>
<dbReference type="GO" id="GO:0005634">
    <property type="term" value="C:nucleus"/>
    <property type="evidence" value="ECO:0007669"/>
    <property type="project" value="TreeGrafter"/>
</dbReference>
<dbReference type="GO" id="GO:0016035">
    <property type="term" value="C:zeta DNA polymerase complex"/>
    <property type="evidence" value="ECO:0007669"/>
    <property type="project" value="InterPro"/>
</dbReference>
<accession>A0A813L9Q4</accession>
<dbReference type="InterPro" id="IPR001841">
    <property type="entry name" value="Znf_RING"/>
</dbReference>
<dbReference type="AlphaFoldDB" id="A0A813L9Q4"/>
<dbReference type="Gene3D" id="3.30.40.10">
    <property type="entry name" value="Zinc/RING finger domain, C3HC4 (zinc finger)"/>
    <property type="match status" value="1"/>
</dbReference>
<evidence type="ECO:0000256" key="2">
    <source>
        <dbReference type="SAM" id="MobiDB-lite"/>
    </source>
</evidence>
<feature type="region of interest" description="Disordered" evidence="2">
    <location>
        <begin position="580"/>
        <end position="599"/>
    </location>
</feature>
<evidence type="ECO:0000259" key="3">
    <source>
        <dbReference type="PROSITE" id="PS50089"/>
    </source>
</evidence>
<feature type="domain" description="RING-type" evidence="3">
    <location>
        <begin position="980"/>
        <end position="1023"/>
    </location>
</feature>
<keyword evidence="1" id="KW-0479">Metal-binding</keyword>
<dbReference type="GO" id="GO:0000724">
    <property type="term" value="P:double-strand break repair via homologous recombination"/>
    <property type="evidence" value="ECO:0007669"/>
    <property type="project" value="TreeGrafter"/>
</dbReference>
<proteinExistence type="predicted"/>
<dbReference type="InterPro" id="IPR030559">
    <property type="entry name" value="PolZ_Rev3"/>
</dbReference>
<dbReference type="PROSITE" id="PS50089">
    <property type="entry name" value="ZF_RING_2"/>
    <property type="match status" value="1"/>
</dbReference>
<dbReference type="PANTHER" id="PTHR45812:SF1">
    <property type="entry name" value="DNA POLYMERASE ZETA CATALYTIC SUBUNIT"/>
    <property type="match status" value="1"/>
</dbReference>
<feature type="compositionally biased region" description="Low complexity" evidence="2">
    <location>
        <begin position="383"/>
        <end position="407"/>
    </location>
</feature>
<dbReference type="GO" id="GO:0042276">
    <property type="term" value="P:error-prone translesion synthesis"/>
    <property type="evidence" value="ECO:0007669"/>
    <property type="project" value="TreeGrafter"/>
</dbReference>
<feature type="compositionally biased region" description="Polar residues" evidence="2">
    <location>
        <begin position="334"/>
        <end position="371"/>
    </location>
</feature>
<dbReference type="Gene3D" id="3.40.50.1010">
    <property type="entry name" value="5'-nuclease"/>
    <property type="match status" value="1"/>
</dbReference>
<sequence length="1033" mass="116645">MAGDGSRHQPCRKGPDCLYSDCKFSHPPRSRPRCPDGARCRLSPQDCDHAHPFAWYPRDQSQRCQPQQLQQQQPWNLQQHQARQQQDQVQQHQQPQQPWNQQQRQARQQQDQVQQPQQPWNQQQRQARQQPDQVQQPQQPQQPWNQQQHQARQQPDQVQQPQQPQQPWNQQQHQARQQQDQVQQHQQPWNQQQHQARQQQDQVQQPQQPQQPWNQQQHQARQQQDQVQQHQQPQQPWNQQQRQARQQQDQVQQHQQPWNQQQHQARQQQDQVQQPQQPQQPWNQQQHQARQQQDQVQQHQQPQQPWNQQQHQARQQQQQQAQSSQLPAHAPHSTLPQAQQHRPILRSSSGGAILSAQSGANGTARPRSSSRVRFADGRVSGFLLPESSRPRSLGRGRPQQGSSSSSSAGNTVTGMSAAVALAMAEEEPVVEQHVEMDPDIIQALLRKGLGRVRQEANRFNMTVHLAPNAGRLVLRGREMCSEDGLVDVQIAAAFVLPPAETFEEAPLCQHGVGCFNLHGCANLHPDRWYLDRCPHGAACPFSDCSRIHPRRPAVPCNRGPECLMFTNGCPYLHPRTWYRQQGTQGTPASGPEGSEATQTHELQVPLNTVSAQWIRKGGLIKICASISQFGGTTAHKAEDGGSLVIRGTDLQGLREAAEEVEVLVAEHVSRLQGDNTYRDVVYELGSDTAGRLAGMLTMLQRELNLGLAMDRASRIQEDIVLLSARGLRSDLAAAEDRLLALLVDPQGAEADFHRERTQQVHIFIDNSNLHISAQNLLDGGRDFDVRLNVRGLVNSIRGGRRAGRQVVAGSKPPGNHAIWDIWDKNHFHVELSQRDVETNREDAVDQVLVSHALIHICNVEPGILALGTGDGNLQNQMRGTLAPSFRNLVTTALSWGWFVELWSWRASCSRVYLDLAKESEGRFKIVFLDPLRPQVTFKKNQGRAATGSSPEGPPASAAAAAATDESEALEEADADDQDICVVCLDEYVTHAYDPCSHKALCRSCAELVQAGGVEWMPLCVMCRTPWTSIVQDL</sequence>
<dbReference type="GO" id="GO:0003887">
    <property type="term" value="F:DNA-directed DNA polymerase activity"/>
    <property type="evidence" value="ECO:0007669"/>
    <property type="project" value="TreeGrafter"/>
</dbReference>
<reference evidence="4" key="1">
    <citation type="submission" date="2021-02" db="EMBL/GenBank/DDBJ databases">
        <authorList>
            <person name="Dougan E. K."/>
            <person name="Rhodes N."/>
            <person name="Thang M."/>
            <person name="Chan C."/>
        </authorList>
    </citation>
    <scope>NUCLEOTIDE SEQUENCE</scope>
</reference>
<evidence type="ECO:0000313" key="5">
    <source>
        <dbReference type="Proteomes" id="UP000626109"/>
    </source>
</evidence>
<comment type="caution">
    <text evidence="4">The sequence shown here is derived from an EMBL/GenBank/DDBJ whole genome shotgun (WGS) entry which is preliminary data.</text>
</comment>
<gene>
    <name evidence="4" type="ORF">PGLA2088_LOCUS40849</name>
</gene>
<feature type="compositionally biased region" description="Low complexity" evidence="2">
    <location>
        <begin position="944"/>
        <end position="963"/>
    </location>
</feature>
<protein>
    <recommendedName>
        <fullName evidence="3">RING-type domain-containing protein</fullName>
    </recommendedName>
</protein>
<evidence type="ECO:0000313" key="4">
    <source>
        <dbReference type="EMBL" id="CAE8719728.1"/>
    </source>
</evidence>
<feature type="region of interest" description="Disordered" evidence="2">
    <location>
        <begin position="45"/>
        <end position="411"/>
    </location>
</feature>
<feature type="region of interest" description="Disordered" evidence="2">
    <location>
        <begin position="939"/>
        <end position="971"/>
    </location>
</feature>